<dbReference type="InterPro" id="IPR012373">
    <property type="entry name" value="Ferrdict_sens_TM"/>
</dbReference>
<evidence type="ECO:0000313" key="4">
    <source>
        <dbReference type="EMBL" id="MBB5285495.1"/>
    </source>
</evidence>
<proteinExistence type="predicted"/>
<sequence length="337" mass="38806">MRDELYMRVLLARYLSNKSTEVEIKELFDYLSTSQGQRMLEEATDYEAQRMQEVDFPLPAETSRRILYQLLGSVEKTTPPKSVSLLPLRHRKRAWQMAAVWVGILLMVGLGYYQVSRTDQHVITTEAGQRRTVLLPDGSRVILNSSSTLTYPSRWASHKDRRVKLEGEAFFDIAHHEERPFYVHTSRLEIKVLGTAFNVKSDKKSQTHETTLVRGKVVVRDLEAPDQPETVLKPNERAIYNQEAVKIKTPVAPSDQNYYWQKAHLIFEDEPIQVIADELEKWYNVSIVIEEASKNCRFHLNVEQETLPEVLRLFENVTGAKTSISGKTVTIKGKLCE</sequence>
<keyword evidence="1" id="KW-1133">Transmembrane helix</keyword>
<dbReference type="RefSeq" id="WP_184175695.1">
    <property type="nucleotide sequence ID" value="NZ_JACHGF010000005.1"/>
</dbReference>
<dbReference type="Pfam" id="PF04773">
    <property type="entry name" value="FecR"/>
    <property type="match status" value="1"/>
</dbReference>
<dbReference type="Gene3D" id="3.55.50.30">
    <property type="match status" value="1"/>
</dbReference>
<feature type="transmembrane region" description="Helical" evidence="1">
    <location>
        <begin position="94"/>
        <end position="113"/>
    </location>
</feature>
<comment type="caution">
    <text evidence="4">The sequence shown here is derived from an EMBL/GenBank/DDBJ whole genome shotgun (WGS) entry which is preliminary data.</text>
</comment>
<dbReference type="AlphaFoldDB" id="A0A840TRE8"/>
<dbReference type="PIRSF" id="PIRSF018266">
    <property type="entry name" value="FecR"/>
    <property type="match status" value="1"/>
</dbReference>
<accession>A0A840TRE8</accession>
<dbReference type="EMBL" id="JACHGF010000005">
    <property type="protein sequence ID" value="MBB5285495.1"/>
    <property type="molecule type" value="Genomic_DNA"/>
</dbReference>
<reference evidence="4 5" key="1">
    <citation type="submission" date="2020-08" db="EMBL/GenBank/DDBJ databases">
        <title>Genomic Encyclopedia of Type Strains, Phase IV (KMG-IV): sequencing the most valuable type-strain genomes for metagenomic binning, comparative biology and taxonomic classification.</title>
        <authorList>
            <person name="Goeker M."/>
        </authorList>
    </citation>
    <scope>NUCLEOTIDE SEQUENCE [LARGE SCALE GENOMIC DNA]</scope>
    <source>
        <strain evidence="4 5">DSM 105074</strain>
    </source>
</reference>
<name>A0A840TRE8_9BACT</name>
<keyword evidence="5" id="KW-1185">Reference proteome</keyword>
<keyword evidence="1" id="KW-0812">Transmembrane</keyword>
<feature type="domain" description="Protein FecR C-terminal" evidence="3">
    <location>
        <begin position="265"/>
        <end position="331"/>
    </location>
</feature>
<organism evidence="4 5">
    <name type="scientific">Rhabdobacter roseus</name>
    <dbReference type="NCBI Taxonomy" id="1655419"/>
    <lineage>
        <taxon>Bacteria</taxon>
        <taxon>Pseudomonadati</taxon>
        <taxon>Bacteroidota</taxon>
        <taxon>Cytophagia</taxon>
        <taxon>Cytophagales</taxon>
        <taxon>Cytophagaceae</taxon>
        <taxon>Rhabdobacter</taxon>
    </lineage>
</organism>
<evidence type="ECO:0000259" key="3">
    <source>
        <dbReference type="Pfam" id="PF16344"/>
    </source>
</evidence>
<dbReference type="PANTHER" id="PTHR30273">
    <property type="entry name" value="PERIPLASMIC SIGNAL SENSOR AND SIGMA FACTOR ACTIVATOR FECR-RELATED"/>
    <property type="match status" value="1"/>
</dbReference>
<keyword evidence="1" id="KW-0472">Membrane</keyword>
<feature type="domain" description="FecR protein" evidence="2">
    <location>
        <begin position="122"/>
        <end position="217"/>
    </location>
</feature>
<evidence type="ECO:0000313" key="5">
    <source>
        <dbReference type="Proteomes" id="UP000557307"/>
    </source>
</evidence>
<dbReference type="Pfam" id="PF16344">
    <property type="entry name" value="FecR_C"/>
    <property type="match status" value="1"/>
</dbReference>
<protein>
    <submittedName>
        <fullName evidence="4">Ferric-dicitrate binding protein FerR (Iron transport regulator)</fullName>
    </submittedName>
</protein>
<dbReference type="InterPro" id="IPR006860">
    <property type="entry name" value="FecR"/>
</dbReference>
<dbReference type="PANTHER" id="PTHR30273:SF2">
    <property type="entry name" value="PROTEIN FECR"/>
    <property type="match status" value="1"/>
</dbReference>
<evidence type="ECO:0000259" key="2">
    <source>
        <dbReference type="Pfam" id="PF04773"/>
    </source>
</evidence>
<dbReference type="InterPro" id="IPR032508">
    <property type="entry name" value="FecR_C"/>
</dbReference>
<dbReference type="GO" id="GO:0016989">
    <property type="term" value="F:sigma factor antagonist activity"/>
    <property type="evidence" value="ECO:0007669"/>
    <property type="project" value="TreeGrafter"/>
</dbReference>
<dbReference type="Proteomes" id="UP000557307">
    <property type="component" value="Unassembled WGS sequence"/>
</dbReference>
<evidence type="ECO:0000256" key="1">
    <source>
        <dbReference type="SAM" id="Phobius"/>
    </source>
</evidence>
<gene>
    <name evidence="4" type="ORF">HNQ92_003652</name>
</gene>
<dbReference type="Gene3D" id="2.60.120.1440">
    <property type="match status" value="1"/>
</dbReference>